<feature type="compositionally biased region" description="Low complexity" evidence="2">
    <location>
        <begin position="749"/>
        <end position="770"/>
    </location>
</feature>
<dbReference type="EMBL" id="LHPF02000009">
    <property type="protein sequence ID" value="PSC72868.1"/>
    <property type="molecule type" value="Genomic_DNA"/>
</dbReference>
<gene>
    <name evidence="3" type="ORF">C2E20_3926</name>
</gene>
<accession>A0A2P6VFL7</accession>
<feature type="compositionally biased region" description="Low complexity" evidence="2">
    <location>
        <begin position="228"/>
        <end position="263"/>
    </location>
</feature>
<evidence type="ECO:0000313" key="4">
    <source>
        <dbReference type="Proteomes" id="UP000239649"/>
    </source>
</evidence>
<evidence type="ECO:0000256" key="2">
    <source>
        <dbReference type="SAM" id="MobiDB-lite"/>
    </source>
</evidence>
<organism evidence="3 4">
    <name type="scientific">Micractinium conductrix</name>
    <dbReference type="NCBI Taxonomy" id="554055"/>
    <lineage>
        <taxon>Eukaryota</taxon>
        <taxon>Viridiplantae</taxon>
        <taxon>Chlorophyta</taxon>
        <taxon>core chlorophytes</taxon>
        <taxon>Trebouxiophyceae</taxon>
        <taxon>Chlorellales</taxon>
        <taxon>Chlorellaceae</taxon>
        <taxon>Chlorella clade</taxon>
        <taxon>Micractinium</taxon>
    </lineage>
</organism>
<reference evidence="3 4" key="1">
    <citation type="journal article" date="2018" name="Plant J.">
        <title>Genome sequences of Chlorella sorokiniana UTEX 1602 and Micractinium conductrix SAG 241.80: implications to maltose excretion by a green alga.</title>
        <authorList>
            <person name="Arriola M.B."/>
            <person name="Velmurugan N."/>
            <person name="Zhang Y."/>
            <person name="Plunkett M.H."/>
            <person name="Hondzo H."/>
            <person name="Barney B.M."/>
        </authorList>
    </citation>
    <scope>NUCLEOTIDE SEQUENCE [LARGE SCALE GENOMIC DNA]</scope>
    <source>
        <strain evidence="3 4">SAG 241.80</strain>
    </source>
</reference>
<dbReference type="Gene3D" id="1.10.287.1490">
    <property type="match status" value="1"/>
</dbReference>
<keyword evidence="4" id="KW-1185">Reference proteome</keyword>
<dbReference type="AlphaFoldDB" id="A0A2P6VFL7"/>
<dbReference type="Proteomes" id="UP000239649">
    <property type="component" value="Unassembled WGS sequence"/>
</dbReference>
<protein>
    <submittedName>
        <fullName evidence="3">Uncharacterized protein</fullName>
    </submittedName>
</protein>
<feature type="compositionally biased region" description="Low complexity" evidence="2">
    <location>
        <begin position="373"/>
        <end position="387"/>
    </location>
</feature>
<feature type="coiled-coil region" evidence="1">
    <location>
        <begin position="46"/>
        <end position="224"/>
    </location>
</feature>
<keyword evidence="1" id="KW-0175">Coiled coil</keyword>
<feature type="region of interest" description="Disordered" evidence="2">
    <location>
        <begin position="690"/>
        <end position="770"/>
    </location>
</feature>
<feature type="region of interest" description="Disordered" evidence="2">
    <location>
        <begin position="464"/>
        <end position="490"/>
    </location>
</feature>
<feature type="region of interest" description="Disordered" evidence="2">
    <location>
        <begin position="1"/>
        <end position="25"/>
    </location>
</feature>
<dbReference type="STRING" id="554055.A0A2P6VFL7"/>
<feature type="region of interest" description="Disordered" evidence="2">
    <location>
        <begin position="343"/>
        <end position="387"/>
    </location>
</feature>
<evidence type="ECO:0000313" key="3">
    <source>
        <dbReference type="EMBL" id="PSC72868.1"/>
    </source>
</evidence>
<proteinExistence type="predicted"/>
<dbReference type="OrthoDB" id="515962at2759"/>
<feature type="coiled-coil region" evidence="1">
    <location>
        <begin position="586"/>
        <end position="672"/>
    </location>
</feature>
<evidence type="ECO:0000256" key="1">
    <source>
        <dbReference type="SAM" id="Coils"/>
    </source>
</evidence>
<comment type="caution">
    <text evidence="3">The sequence shown here is derived from an EMBL/GenBank/DDBJ whole genome shotgun (WGS) entry which is preliminary data.</text>
</comment>
<dbReference type="PANTHER" id="PTHR45615">
    <property type="entry name" value="MYOSIN HEAVY CHAIN, NON-MUSCLE"/>
    <property type="match status" value="1"/>
</dbReference>
<feature type="region of interest" description="Disordered" evidence="2">
    <location>
        <begin position="227"/>
        <end position="265"/>
    </location>
</feature>
<feature type="compositionally biased region" description="Low complexity" evidence="2">
    <location>
        <begin position="343"/>
        <end position="366"/>
    </location>
</feature>
<sequence>MSVTSAGGTRRAGSKGSEADFAGAPSTLVHELTRLRNELKVKDGAIEERSVEVATLQRQLRAAEEGIQGAERELEAAKERLLAAEGDAQSLKKQVAALQAERNALLRENETSERGTLRLMDREIEALSHKAAAADTAQIRVKDLESAVAALRSDLAAARGEAATLARQQAAAAAEAAEARREADRAARELGSTSDYLEGVMAELAKAQGTLQSTRRESKLLEDKLHAATRPAAATAVAPGSPRSGAGAAGAPPRATSPRGPAALAGDDTAIATMHAALQQALQQLSLRTDEVQGLRKELEAAQAAAAGGGAAAAAADAGSLSAPLTPEVPAATEAVPAPASTVAASSAQGSGPASPASAAVGEAAGSDGGHAAGSPRAGGDAAAAGAAARHEPSALLYELQDARHQIKHLKGQVAQLRQHLADAAAGSDDNEESDDDVAAALHRTPRRSMSATRGGGAPYAAAALSPAEQAAEERRRNSQRGHAGSIWFGSDGGHRAERVAAAGGLTKEALAEVIDRLIDSREQQARRRSGKAVGRGAAARGVAYSGAAAALGGHAGDVEGGGGGGGGRDDTALWEEATAMLRGELIRLGQEAARKMEENERLRSEVGELKSARLSAEATAARLEELNGMSIRVASLKIELAALRSEQDIREEELLGQVAALQAALAKKKRRKSPGKMLKKAAEAIRHGLSSPVQAQEAPASPAQQQQQQQQQGAAAAPNGGELRRTWGSIKSKFSMSGRGSSKEEEAYAAAAGPASPTATAAAADSPRR</sequence>
<dbReference type="PANTHER" id="PTHR45615:SF66">
    <property type="entry name" value="CARD DOMAIN-CONTAINING PROTEIN"/>
    <property type="match status" value="1"/>
</dbReference>
<name>A0A2P6VFL7_9CHLO</name>
<feature type="compositionally biased region" description="Low complexity" evidence="2">
    <location>
        <begin position="695"/>
        <end position="719"/>
    </location>
</feature>